<feature type="transmembrane region" description="Helical" evidence="2">
    <location>
        <begin position="20"/>
        <end position="40"/>
    </location>
</feature>
<feature type="region of interest" description="Disordered" evidence="1">
    <location>
        <begin position="380"/>
        <end position="503"/>
    </location>
</feature>
<feature type="compositionally biased region" description="Acidic residues" evidence="1">
    <location>
        <begin position="408"/>
        <end position="431"/>
    </location>
</feature>
<reference evidence="4" key="1">
    <citation type="submission" date="2016-06" db="EMBL/GenBank/DDBJ databases">
        <authorList>
            <person name="Sutton G."/>
            <person name="Brinkac L."/>
            <person name="Sanka R."/>
            <person name="Adams M."/>
            <person name="Lau E."/>
            <person name="Mehaffy C."/>
            <person name="Tameris M."/>
            <person name="Hatherill M."/>
            <person name="Hanekom W."/>
            <person name="Mahomed H."/>
            <person name="Mcshane H."/>
        </authorList>
    </citation>
    <scope>NUCLEOTIDE SEQUENCE [LARGE SCALE GENOMIC DNA]</scope>
    <source>
        <strain evidence="4">852002-51209_SCH5440388</strain>
    </source>
</reference>
<organism evidence="3 4">
    <name type="scientific">Mycolicibacterium peregrinum</name>
    <name type="common">Mycobacterium peregrinum</name>
    <dbReference type="NCBI Taxonomy" id="43304"/>
    <lineage>
        <taxon>Bacteria</taxon>
        <taxon>Bacillati</taxon>
        <taxon>Actinomycetota</taxon>
        <taxon>Actinomycetes</taxon>
        <taxon>Mycobacteriales</taxon>
        <taxon>Mycobacteriaceae</taxon>
        <taxon>Mycolicibacterium</taxon>
    </lineage>
</organism>
<feature type="transmembrane region" description="Helical" evidence="2">
    <location>
        <begin position="183"/>
        <end position="207"/>
    </location>
</feature>
<comment type="caution">
    <text evidence="3">The sequence shown here is derived from an EMBL/GenBank/DDBJ whole genome shotgun (WGS) entry which is preliminary data.</text>
</comment>
<dbReference type="InterPro" id="IPR045931">
    <property type="entry name" value="DUF6350"/>
</dbReference>
<keyword evidence="2" id="KW-0812">Transmembrane</keyword>
<feature type="transmembrane region" description="Helical" evidence="2">
    <location>
        <begin position="71"/>
        <end position="92"/>
    </location>
</feature>
<dbReference type="Pfam" id="PF19877">
    <property type="entry name" value="DUF6350"/>
    <property type="match status" value="1"/>
</dbReference>
<dbReference type="RefSeq" id="WP_064931701.1">
    <property type="nucleotide sequence ID" value="NZ_LZSO01000016.1"/>
</dbReference>
<evidence type="ECO:0000313" key="4">
    <source>
        <dbReference type="Proteomes" id="UP000093902"/>
    </source>
</evidence>
<feature type="compositionally biased region" description="Pro residues" evidence="1">
    <location>
        <begin position="383"/>
        <end position="399"/>
    </location>
</feature>
<feature type="transmembrane region" description="Helical" evidence="2">
    <location>
        <begin position="104"/>
        <end position="124"/>
    </location>
</feature>
<feature type="transmembrane region" description="Helical" evidence="2">
    <location>
        <begin position="227"/>
        <end position="250"/>
    </location>
</feature>
<keyword evidence="2" id="KW-1133">Transmembrane helix</keyword>
<keyword evidence="2" id="KW-0472">Membrane</keyword>
<dbReference type="AlphaFoldDB" id="A0A1A0R972"/>
<feature type="transmembrane region" description="Helical" evidence="2">
    <location>
        <begin position="257"/>
        <end position="279"/>
    </location>
</feature>
<evidence type="ECO:0000313" key="3">
    <source>
        <dbReference type="EMBL" id="OBB31021.1"/>
    </source>
</evidence>
<dbReference type="STRING" id="43304.GCA_001403655_05158"/>
<name>A0A1A0R972_MYCPR</name>
<accession>A0A1A0R972</accession>
<proteinExistence type="predicted"/>
<feature type="transmembrane region" description="Helical" evidence="2">
    <location>
        <begin position="139"/>
        <end position="162"/>
    </location>
</feature>
<feature type="transmembrane region" description="Helical" evidence="2">
    <location>
        <begin position="316"/>
        <end position="339"/>
    </location>
</feature>
<gene>
    <name evidence="3" type="ORF">A5792_16630</name>
</gene>
<protein>
    <submittedName>
        <fullName evidence="3">Uncharacterized protein</fullName>
    </submittedName>
</protein>
<feature type="transmembrane region" description="Helical" evidence="2">
    <location>
        <begin position="359"/>
        <end position="377"/>
    </location>
</feature>
<dbReference type="EMBL" id="LZSO01000016">
    <property type="protein sequence ID" value="OBB31021.1"/>
    <property type="molecule type" value="Genomic_DNA"/>
</dbReference>
<evidence type="ECO:0000256" key="1">
    <source>
        <dbReference type="SAM" id="MobiDB-lite"/>
    </source>
</evidence>
<dbReference type="Proteomes" id="UP000093902">
    <property type="component" value="Unassembled WGS sequence"/>
</dbReference>
<feature type="transmembrane region" description="Helical" evidence="2">
    <location>
        <begin position="285"/>
        <end position="304"/>
    </location>
</feature>
<evidence type="ECO:0000256" key="2">
    <source>
        <dbReference type="SAM" id="Phobius"/>
    </source>
</evidence>
<dbReference type="OrthoDB" id="4775522at2"/>
<sequence length="503" mass="52033">MSNRPVGTRQARELLRVAFGPSVVALVVIAAVVLLQLLIANSDMTGALGAIASMWLGVHQVPVSIGGRELGVMPLLPVMAMIWGTARTTAAATPPNSSWLVTRWVVASALGGPILIAALLLAVIHDAASVIGELQTPNALRAFCSVLLVHVIGALIGVGGKIGRRALASSRAARPLVDWLPDAIRAAVAGVLALFGLSGAVTAVSLVVHWGTMHDLFAITDSLFGQLSLTLLSILYIPNVIVGASAIAVGSSAHVGLAAFSSFTVFGGDIPAVPVLAAVPTPPLGPVWVALLIVGAASAVAVGQQCARRPLPIGAAIGKLLVASALAAVTMALAGFAGGGRLGNFGSVGVDQATFGPAVFLWFVGIGGLTVAMSGGLTRKPRPVAPPTPEPEPVAPQPEPEGEKEPETDVVDEDVVAYDEPDPEPEVEPDEPLVSWSAEDTQADEPAPEYVDRYVEYDDVQETVPEPSPRRFEDLDDDPEEHFIVDDIPDDPATGDQPRRAGD</sequence>